<keyword evidence="2" id="KW-0472">Membrane</keyword>
<feature type="transmembrane region" description="Helical" evidence="2">
    <location>
        <begin position="143"/>
        <end position="163"/>
    </location>
</feature>
<feature type="region of interest" description="Disordered" evidence="1">
    <location>
        <begin position="1"/>
        <end position="62"/>
    </location>
</feature>
<sequence length="471" mass="53675">MPVTPISPVQSDQGKQNINSRDTVVGKAPDNKHKITSNEKVEVKVPPRVQQDRPKLSGLNENNNDLESLNDIHLPQFQHTPLHHVELPPASQLAAVPKKEMYRPIGFVILPRASEPTLADTEKITWCQCCIQTGWNSLIFHEIWVSHFCFPLILTLGIFMLIWTHNEWKDHTLNFKAFSPVSTGIPSLIAGILLVITGGLLWFGSLRRSGALIIWSICLISLSILQITLIIGLAHVNSSITTVGEYLAGFLHGCEVIISTFLKGYLNIRWPHLIMTVVALILSLLCCIIYVSRVYERLVTHVHPHVRSVVDELVDKVDEDVFGFGTGADISEFDDQVRDYIRFNLSQCRTIEEVQEFLTATSDVHHYIRHLEPRELVTDILSGRPVLLERFQKKLESMKAQIGNEEPVDSQQESNKKYRRLVRARKDLHFLSKRIEHYKSFIDRVQQYHQSQLNLTKQPGHEETPIPKPKG</sequence>
<keyword evidence="2" id="KW-1133">Transmembrane helix</keyword>
<comment type="caution">
    <text evidence="3">The sequence shown here is derived from an EMBL/GenBank/DDBJ whole genome shotgun (WGS) entry which is preliminary data.</text>
</comment>
<feature type="compositionally biased region" description="Polar residues" evidence="1">
    <location>
        <begin position="7"/>
        <end position="22"/>
    </location>
</feature>
<accession>A0A8J2JWZ5</accession>
<gene>
    <name evidence="3" type="ORF">AFUS01_LOCUS14582</name>
</gene>
<feature type="transmembrane region" description="Helical" evidence="2">
    <location>
        <begin position="210"/>
        <end position="234"/>
    </location>
</feature>
<feature type="compositionally biased region" description="Basic and acidic residues" evidence="1">
    <location>
        <begin position="29"/>
        <end position="55"/>
    </location>
</feature>
<evidence type="ECO:0000256" key="1">
    <source>
        <dbReference type="SAM" id="MobiDB-lite"/>
    </source>
</evidence>
<dbReference type="AlphaFoldDB" id="A0A8J2JWZ5"/>
<reference evidence="3" key="1">
    <citation type="submission" date="2021-06" db="EMBL/GenBank/DDBJ databases">
        <authorList>
            <person name="Hodson N. C."/>
            <person name="Mongue J. A."/>
            <person name="Jaron S. K."/>
        </authorList>
    </citation>
    <scope>NUCLEOTIDE SEQUENCE</scope>
</reference>
<evidence type="ECO:0000313" key="4">
    <source>
        <dbReference type="Proteomes" id="UP000708208"/>
    </source>
</evidence>
<keyword evidence="2" id="KW-0812">Transmembrane</keyword>
<name>A0A8J2JWZ5_9HEXA</name>
<organism evidence="3 4">
    <name type="scientific">Allacma fusca</name>
    <dbReference type="NCBI Taxonomy" id="39272"/>
    <lineage>
        <taxon>Eukaryota</taxon>
        <taxon>Metazoa</taxon>
        <taxon>Ecdysozoa</taxon>
        <taxon>Arthropoda</taxon>
        <taxon>Hexapoda</taxon>
        <taxon>Collembola</taxon>
        <taxon>Symphypleona</taxon>
        <taxon>Sminthuridae</taxon>
        <taxon>Allacma</taxon>
    </lineage>
</organism>
<keyword evidence="4" id="KW-1185">Reference proteome</keyword>
<dbReference type="EMBL" id="CAJVCH010124625">
    <property type="protein sequence ID" value="CAG7725633.1"/>
    <property type="molecule type" value="Genomic_DNA"/>
</dbReference>
<dbReference type="Proteomes" id="UP000708208">
    <property type="component" value="Unassembled WGS sequence"/>
</dbReference>
<feature type="transmembrane region" description="Helical" evidence="2">
    <location>
        <begin position="273"/>
        <end position="291"/>
    </location>
</feature>
<proteinExistence type="predicted"/>
<feature type="transmembrane region" description="Helical" evidence="2">
    <location>
        <begin position="183"/>
        <end position="203"/>
    </location>
</feature>
<protein>
    <submittedName>
        <fullName evidence="3">Uncharacterized protein</fullName>
    </submittedName>
</protein>
<evidence type="ECO:0000313" key="3">
    <source>
        <dbReference type="EMBL" id="CAG7725633.1"/>
    </source>
</evidence>
<evidence type="ECO:0000256" key="2">
    <source>
        <dbReference type="SAM" id="Phobius"/>
    </source>
</evidence>